<organism evidence="3 4">
    <name type="scientific">Deinococcus hopiensis KR-140</name>
    <dbReference type="NCBI Taxonomy" id="695939"/>
    <lineage>
        <taxon>Bacteria</taxon>
        <taxon>Thermotogati</taxon>
        <taxon>Deinococcota</taxon>
        <taxon>Deinococci</taxon>
        <taxon>Deinococcales</taxon>
        <taxon>Deinococcaceae</taxon>
        <taxon>Deinococcus</taxon>
    </lineage>
</organism>
<reference evidence="3 4" key="1">
    <citation type="submission" date="2017-04" db="EMBL/GenBank/DDBJ databases">
        <authorList>
            <person name="Afonso C.L."/>
            <person name="Miller P.J."/>
            <person name="Scott M.A."/>
            <person name="Spackman E."/>
            <person name="Goraichik I."/>
            <person name="Dimitrov K.M."/>
            <person name="Suarez D.L."/>
            <person name="Swayne D.E."/>
        </authorList>
    </citation>
    <scope>NUCLEOTIDE SEQUENCE [LARGE SCALE GENOMIC DNA]</scope>
    <source>
        <strain evidence="3 4">KR-140</strain>
    </source>
</reference>
<accession>A0A1W1VS21</accession>
<evidence type="ECO:0000256" key="1">
    <source>
        <dbReference type="SAM" id="Coils"/>
    </source>
</evidence>
<protein>
    <submittedName>
        <fullName evidence="3">Uncharacterized protein</fullName>
    </submittedName>
</protein>
<proteinExistence type="predicted"/>
<keyword evidence="2" id="KW-1133">Transmembrane helix</keyword>
<sequence length="235" mass="25858">MRSLFKDLCGRQLLAGRPGTALWPFLGQYELTLEGVIALNTWREQHRGATQATRVKKSAGNSPHSIHGPGAPRIFIFVCTALLLLIWQGWPVLVGLALLAVIISLQPKRPFGPASSTPPATPPTRAVPVPAPLPPQLISLLAQIDAISLPEEAIASRQGYGLRQLPHRAREAVEMLGTIPPGTRPHTEAQGEVETQLRLILARLSEAQEEQARQSLDRLRELRRVLEEEEGRTHH</sequence>
<name>A0A1W1VS21_9DEIO</name>
<dbReference type="Proteomes" id="UP000192582">
    <property type="component" value="Unassembled WGS sequence"/>
</dbReference>
<dbReference type="AlphaFoldDB" id="A0A1W1VS21"/>
<keyword evidence="2" id="KW-0812">Transmembrane</keyword>
<feature type="coiled-coil region" evidence="1">
    <location>
        <begin position="202"/>
        <end position="232"/>
    </location>
</feature>
<feature type="transmembrane region" description="Helical" evidence="2">
    <location>
        <begin position="74"/>
        <end position="103"/>
    </location>
</feature>
<keyword evidence="4" id="KW-1185">Reference proteome</keyword>
<evidence type="ECO:0000313" key="4">
    <source>
        <dbReference type="Proteomes" id="UP000192582"/>
    </source>
</evidence>
<dbReference type="EMBL" id="FWWU01000009">
    <property type="protein sequence ID" value="SMB96063.1"/>
    <property type="molecule type" value="Genomic_DNA"/>
</dbReference>
<gene>
    <name evidence="3" type="ORF">SAMN00790413_03138</name>
</gene>
<evidence type="ECO:0000256" key="2">
    <source>
        <dbReference type="SAM" id="Phobius"/>
    </source>
</evidence>
<keyword evidence="2" id="KW-0472">Membrane</keyword>
<dbReference type="STRING" id="695939.SAMN00790413_03138"/>
<evidence type="ECO:0000313" key="3">
    <source>
        <dbReference type="EMBL" id="SMB96063.1"/>
    </source>
</evidence>
<keyword evidence="1" id="KW-0175">Coiled coil</keyword>
<dbReference type="RefSeq" id="WP_084050616.1">
    <property type="nucleotide sequence ID" value="NZ_FWWU01000009.1"/>
</dbReference>